<dbReference type="Proteomes" id="UP000287872">
    <property type="component" value="Unassembled WGS sequence"/>
</dbReference>
<protein>
    <submittedName>
        <fullName evidence="3">Exported protein</fullName>
    </submittedName>
</protein>
<dbReference type="InterPro" id="IPR029058">
    <property type="entry name" value="AB_hydrolase_fold"/>
</dbReference>
<dbReference type="EMBL" id="BHYK01000011">
    <property type="protein sequence ID" value="GCD10670.1"/>
    <property type="molecule type" value="Genomic_DNA"/>
</dbReference>
<dbReference type="SUPFAM" id="SSF53474">
    <property type="entry name" value="alpha/beta-Hydrolases"/>
    <property type="match status" value="1"/>
</dbReference>
<sequence length="302" mass="34972">MIKILFFISILIIVTIIIVGWHFSSIIIAPKVAKYNYTYDYEVEKGKIKVEVFNNLEKQEVYLDSNYGYKIHGFFFPNKDSKKIIILCHGITWSLYGSVKYMDMFLKRGFSVFIYDHRNHGLSGGKNTSYGYYEKYDLKKCTDWIFDKLGKDTIVGLHGESMGAGIALQNIAIDPRIVFCIDDCGYSDAQELFKYRLEKDYNIKKMPLVKLASIISKIRVGWKFKDVSPITTLRSVEIPILFIHGEQDDYVPTFMCNQMYSVKKGYKEIYIAPSAGHAAAYWKNKDEYEKRVDGFLKAINII</sequence>
<gene>
    <name evidence="3" type="ORF">Ctaglu_22930</name>
</gene>
<reference evidence="3 4" key="1">
    <citation type="submission" date="2018-11" db="EMBL/GenBank/DDBJ databases">
        <title>Genome sequencing and assembly of Clostridium tagluense strain A121.</title>
        <authorList>
            <person name="Murakami T."/>
            <person name="Segawa T."/>
            <person name="Shcherbakova V.A."/>
            <person name="Mori H."/>
            <person name="Yoshimura Y."/>
        </authorList>
    </citation>
    <scope>NUCLEOTIDE SEQUENCE [LARGE SCALE GENOMIC DNA]</scope>
    <source>
        <strain evidence="3 4">A121</strain>
    </source>
</reference>
<dbReference type="PANTHER" id="PTHR43358">
    <property type="entry name" value="ALPHA/BETA-HYDROLASE"/>
    <property type="match status" value="1"/>
</dbReference>
<dbReference type="PANTHER" id="PTHR43358:SF5">
    <property type="entry name" value="EXPORTED PROTEIN"/>
    <property type="match status" value="1"/>
</dbReference>
<dbReference type="Gene3D" id="3.40.50.1820">
    <property type="entry name" value="alpha/beta hydrolase"/>
    <property type="match status" value="1"/>
</dbReference>
<evidence type="ECO:0000313" key="4">
    <source>
        <dbReference type="Proteomes" id="UP000287872"/>
    </source>
</evidence>
<comment type="caution">
    <text evidence="3">The sequence shown here is derived from an EMBL/GenBank/DDBJ whole genome shotgun (WGS) entry which is preliminary data.</text>
</comment>
<organism evidence="3 4">
    <name type="scientific">Clostridium tagluense</name>
    <dbReference type="NCBI Taxonomy" id="360422"/>
    <lineage>
        <taxon>Bacteria</taxon>
        <taxon>Bacillati</taxon>
        <taxon>Bacillota</taxon>
        <taxon>Clostridia</taxon>
        <taxon>Eubacteriales</taxon>
        <taxon>Clostridiaceae</taxon>
        <taxon>Clostridium</taxon>
    </lineage>
</organism>
<name>A0A401UMB1_9CLOT</name>
<evidence type="ECO:0000256" key="1">
    <source>
        <dbReference type="SAM" id="Phobius"/>
    </source>
</evidence>
<feature type="domain" description="AB hydrolase-1" evidence="2">
    <location>
        <begin position="84"/>
        <end position="169"/>
    </location>
</feature>
<dbReference type="InterPro" id="IPR000073">
    <property type="entry name" value="AB_hydrolase_1"/>
</dbReference>
<dbReference type="RefSeq" id="WP_125001692.1">
    <property type="nucleotide sequence ID" value="NZ_BHYK01000011.1"/>
</dbReference>
<keyword evidence="1" id="KW-0812">Transmembrane</keyword>
<proteinExistence type="predicted"/>
<evidence type="ECO:0000259" key="2">
    <source>
        <dbReference type="Pfam" id="PF00561"/>
    </source>
</evidence>
<dbReference type="Pfam" id="PF00561">
    <property type="entry name" value="Abhydrolase_1"/>
    <property type="match status" value="1"/>
</dbReference>
<accession>A0A401UMB1</accession>
<keyword evidence="1" id="KW-1133">Transmembrane helix</keyword>
<evidence type="ECO:0000313" key="3">
    <source>
        <dbReference type="EMBL" id="GCD10670.1"/>
    </source>
</evidence>
<feature type="transmembrane region" description="Helical" evidence="1">
    <location>
        <begin position="6"/>
        <end position="29"/>
    </location>
</feature>
<keyword evidence="1" id="KW-0472">Membrane</keyword>
<dbReference type="AlphaFoldDB" id="A0A401UMB1"/>
<dbReference type="InterPro" id="IPR052920">
    <property type="entry name" value="DNA-binding_regulatory"/>
</dbReference>
<dbReference type="OrthoDB" id="9776685at2"/>
<keyword evidence="4" id="KW-1185">Reference proteome</keyword>